<name>A0A1B2EU26_9HYPH</name>
<feature type="region of interest" description="Disordered" evidence="1">
    <location>
        <begin position="1"/>
        <end position="20"/>
    </location>
</feature>
<protein>
    <submittedName>
        <fullName evidence="2">Uncharacterized protein</fullName>
    </submittedName>
</protein>
<proteinExistence type="predicted"/>
<dbReference type="EMBL" id="CP016618">
    <property type="protein sequence ID" value="ANY83478.1"/>
    <property type="molecule type" value="Genomic_DNA"/>
</dbReference>
<geneLocation type="plasmid" evidence="2">
    <name>unnamed3</name>
</geneLocation>
<evidence type="ECO:0000256" key="1">
    <source>
        <dbReference type="SAM" id="MobiDB-lite"/>
    </source>
</evidence>
<dbReference type="AlphaFoldDB" id="A0A1B2EU26"/>
<sequence>MRNLADEARRLPPPDRRNPHAFQEARDELAPRISELANFLSGKFTLARSEPKAAIKPGPIRSAKGKVVTVEFRDPKRV</sequence>
<gene>
    <name evidence="2" type="ORF">BB934_34980</name>
</gene>
<accession>A0A1B2EU26</accession>
<evidence type="ECO:0000313" key="2">
    <source>
        <dbReference type="EMBL" id="ANY83478.1"/>
    </source>
</evidence>
<organism evidence="2">
    <name type="scientific">Microvirga ossetica</name>
    <dbReference type="NCBI Taxonomy" id="1882682"/>
    <lineage>
        <taxon>Bacteria</taxon>
        <taxon>Pseudomonadati</taxon>
        <taxon>Pseudomonadota</taxon>
        <taxon>Alphaproteobacteria</taxon>
        <taxon>Hyphomicrobiales</taxon>
        <taxon>Methylobacteriaceae</taxon>
        <taxon>Microvirga</taxon>
    </lineage>
</organism>
<reference evidence="2" key="1">
    <citation type="submission" date="2016-07" db="EMBL/GenBank/DDBJ databases">
        <title>Microvirga ossetica sp. nov. a new species of rhizobia isolated from root nodules of the legume species Vicia alpestris Steven originated from North Ossetia region in the Caucasus.</title>
        <authorList>
            <person name="Safronova V.I."/>
            <person name="Kuznetsova I.G."/>
            <person name="Sazanova A.L."/>
            <person name="Belimov A."/>
            <person name="Andronov E."/>
            <person name="Osledkin Y.S."/>
            <person name="Onishchuk O.P."/>
            <person name="Kurchak O.N."/>
            <person name="Shaposhnikov A.I."/>
            <person name="Willems A."/>
            <person name="Tikhonovich I.A."/>
        </authorList>
    </citation>
    <scope>NUCLEOTIDE SEQUENCE [LARGE SCALE GENOMIC DNA]</scope>
    <source>
        <strain evidence="2">V5/3M</strain>
        <plasmid evidence="2">unnamed3</plasmid>
    </source>
</reference>
<keyword evidence="2" id="KW-0614">Plasmid</keyword>
<dbReference type="KEGG" id="moc:BB934_34980"/>